<dbReference type="PATRIC" id="fig|1031711.3.peg.4314"/>
<name>F6G9G4_RALS8</name>
<dbReference type="AlphaFoldDB" id="F6G9G4"/>
<geneLocation type="plasmid" evidence="2"/>
<dbReference type="HOGENOM" id="CLU_034937_0_0_4"/>
<keyword evidence="1" id="KW-0614">Plasmid</keyword>
<dbReference type="EMBL" id="CP002820">
    <property type="protein sequence ID" value="AEG71753.1"/>
    <property type="molecule type" value="Genomic_DNA"/>
</dbReference>
<protein>
    <recommendedName>
        <fullName evidence="3">Hemagglutinin-related transmembrane protein</fullName>
    </recommendedName>
</protein>
<organism evidence="1 2">
    <name type="scientific">Ralstonia solanacearum (strain Po82)</name>
    <dbReference type="NCBI Taxonomy" id="1031711"/>
    <lineage>
        <taxon>Bacteria</taxon>
        <taxon>Pseudomonadati</taxon>
        <taxon>Pseudomonadota</taxon>
        <taxon>Betaproteobacteria</taxon>
        <taxon>Burkholderiales</taxon>
        <taxon>Burkholderiaceae</taxon>
        <taxon>Ralstonia</taxon>
        <taxon>Ralstonia solanacearum species complex</taxon>
    </lineage>
</organism>
<dbReference type="Pfam" id="PF10460">
    <property type="entry name" value="Peptidase_M30"/>
    <property type="match status" value="1"/>
</dbReference>
<reference evidence="1 2" key="1">
    <citation type="journal article" date="2011" name="J. Bacteriol.">
        <title>Complete genome sequence of the plant pathogen Ralstonia solanacearum strain Po82.</title>
        <authorList>
            <person name="Xu J."/>
            <person name="Zheng H.J."/>
            <person name="Liu L."/>
            <person name="Pan Z.C."/>
            <person name="Prior P."/>
            <person name="Tang B."/>
            <person name="Xu J.S."/>
            <person name="Zhang H."/>
            <person name="Tian Q."/>
            <person name="Zhang L.Q."/>
            <person name="Feng J."/>
        </authorList>
    </citation>
    <scope>NUCLEOTIDE SEQUENCE [LARGE SCALE GENOMIC DNA]</scope>
    <source>
        <strain evidence="2">Po82</strain>
    </source>
</reference>
<dbReference type="InterPro" id="IPR019501">
    <property type="entry name" value="Peptidase_M30_hyicolysin"/>
</dbReference>
<gene>
    <name evidence="1" type="ordered locus">RSPO_m01117</name>
</gene>
<evidence type="ECO:0000313" key="1">
    <source>
        <dbReference type="EMBL" id="AEG71753.1"/>
    </source>
</evidence>
<dbReference type="Proteomes" id="UP000007953">
    <property type="component" value="Plasmid megaplasmid"/>
</dbReference>
<accession>F6G9G4</accession>
<evidence type="ECO:0000313" key="2">
    <source>
        <dbReference type="Proteomes" id="UP000007953"/>
    </source>
</evidence>
<dbReference type="KEGG" id="rsn:RSPO_m01117"/>
<evidence type="ECO:0008006" key="3">
    <source>
        <dbReference type="Google" id="ProtNLM"/>
    </source>
</evidence>
<sequence>MRELMELVRAEPSFPWIDATFPLRKSVACVCGHSPAARRFGILEAVMSGSKKVACDARLEDVRSTKQTLGTIAMAAVMAATLAACGGGGGSDGSGASTTQATPASVAVTPVCSGTNCGALGTTYAGSGVGIWQATNTGGTAAAVPVSIAGLKGQSVTLIYSNQSAAAQPMPSVSLSTAGLSNAGSTATAKPLAVSSAQDDTHAAFDRKLFDFNAHALDGYASGPAPLKTQSTTSSTVLRPQSVASVGTQRSWNHQQPDGTAVTVTATLHQQATATDGRIVNLWVEDSEYGSSKISDSTISTLLTKFSSGSQSVYTLATSLVGQPWGAYSSSASLIDPNQALDIVVLNIEPDGQPYGRVGYFWARNNFTTSAQPLSNQSLSLYVDSETIYLGGTSGLNTVISTLGHEFTHMANFYQRGVLHGSAYMYDTWLEEMSAMTMEDALSSQIDPSFNNVRDSRFPAWLQSAYDCSLTAFDPSLSSSCPGYPISGSLGGFLLRQYGVAYYRNLLQNFSATDSATLLNNAIQAGGGTSLGDAVARWGTAIALLPAASSPSGFAYPARTDSGFSVPAVNGPNYSGQRSMPSSVPATLQGYGQFPVARGTRIGTYSETITVPAYSAVSIVVQ</sequence>
<proteinExistence type="predicted"/>